<dbReference type="RefSeq" id="WP_284284915.1">
    <property type="nucleotide sequence ID" value="NZ_BSUJ01000001.1"/>
</dbReference>
<proteinExistence type="predicted"/>
<evidence type="ECO:0000259" key="2">
    <source>
        <dbReference type="Pfam" id="PF04851"/>
    </source>
</evidence>
<dbReference type="Proteomes" id="UP001157109">
    <property type="component" value="Unassembled WGS sequence"/>
</dbReference>
<accession>A0ABQ6HX45</accession>
<gene>
    <name evidence="3" type="ORF">GCM10025862_35620</name>
    <name evidence="4" type="ORF">GCM10025862_41630</name>
</gene>
<sequence>MKLQFKVQPYQTDAVDAVVEAFSGQPYADGVKYRIDPGKNAAPTLLDDAGLRNAEIALTPAQLLTNVHAVQRTRGLKPVKDLKDPVKKSAAPINLDIEMETGTGKTYVYIKTIMELHKRYGWSKYIVVVPSIAIREGVKKSFDVTAEHFQQLYGTKPRTFIYNSSRLHEVERFSSDAGVQVMIINIQAFNATGKDARRIGQVLDDFQSRKPIDVIAANRPILIIDEPQKIEGDAKKPSKSLEALGGSTRCSRCATRPPTRSSAPRCTVSTRSMPTTRSSSRRSPCAASP</sequence>
<dbReference type="EMBL" id="BSUJ01000006">
    <property type="protein sequence ID" value="GMA22140.1"/>
    <property type="molecule type" value="Genomic_DNA"/>
</dbReference>
<dbReference type="Gene3D" id="3.40.50.300">
    <property type="entry name" value="P-loop containing nucleotide triphosphate hydrolases"/>
    <property type="match status" value="1"/>
</dbReference>
<evidence type="ECO:0000313" key="3">
    <source>
        <dbReference type="EMBL" id="GMA21541.1"/>
    </source>
</evidence>
<dbReference type="EMBL" id="BSUJ01000001">
    <property type="protein sequence ID" value="GMA21541.1"/>
    <property type="molecule type" value="Genomic_DNA"/>
</dbReference>
<protein>
    <recommendedName>
        <fullName evidence="2">Helicase/UvrB N-terminal domain-containing protein</fullName>
    </recommendedName>
</protein>
<dbReference type="InterPro" id="IPR027417">
    <property type="entry name" value="P-loop_NTPase"/>
</dbReference>
<reference evidence="4" key="3">
    <citation type="submission" date="2023-02" db="EMBL/GenBank/DDBJ databases">
        <authorList>
            <person name="Sun Q."/>
            <person name="Mori K."/>
        </authorList>
    </citation>
    <scope>NUCLEOTIDE SEQUENCE</scope>
    <source>
        <strain evidence="4">NBRC 105830</strain>
    </source>
</reference>
<organism evidence="4 5">
    <name type="scientific">Arsenicicoccus piscis</name>
    <dbReference type="NCBI Taxonomy" id="673954"/>
    <lineage>
        <taxon>Bacteria</taxon>
        <taxon>Bacillati</taxon>
        <taxon>Actinomycetota</taxon>
        <taxon>Actinomycetes</taxon>
        <taxon>Micrococcales</taxon>
        <taxon>Intrasporangiaceae</taxon>
        <taxon>Arsenicicoccus</taxon>
    </lineage>
</organism>
<dbReference type="SUPFAM" id="SSF52540">
    <property type="entry name" value="P-loop containing nucleoside triphosphate hydrolases"/>
    <property type="match status" value="1"/>
</dbReference>
<feature type="region of interest" description="Disordered" evidence="1">
    <location>
        <begin position="232"/>
        <end position="289"/>
    </location>
</feature>
<evidence type="ECO:0000256" key="1">
    <source>
        <dbReference type="SAM" id="MobiDB-lite"/>
    </source>
</evidence>
<reference evidence="4" key="1">
    <citation type="journal article" date="2014" name="Int. J. Syst. Evol. Microbiol.">
        <title>Complete genome of a new Firmicutes species belonging to the dominant human colonic microbiota ('Ruminococcus bicirculans') reveals two chromosomes and a selective capacity to utilize plant glucans.</title>
        <authorList>
            <consortium name="NISC Comparative Sequencing Program"/>
            <person name="Wegmann U."/>
            <person name="Louis P."/>
            <person name="Goesmann A."/>
            <person name="Henrissat B."/>
            <person name="Duncan S.H."/>
            <person name="Flint H.J."/>
        </authorList>
    </citation>
    <scope>NUCLEOTIDE SEQUENCE</scope>
    <source>
        <strain evidence="4">NBRC 105830</strain>
    </source>
</reference>
<comment type="caution">
    <text evidence="4">The sequence shown here is derived from an EMBL/GenBank/DDBJ whole genome shotgun (WGS) entry which is preliminary data.</text>
</comment>
<evidence type="ECO:0000313" key="4">
    <source>
        <dbReference type="EMBL" id="GMA22140.1"/>
    </source>
</evidence>
<dbReference type="Pfam" id="PF04851">
    <property type="entry name" value="ResIII"/>
    <property type="match status" value="1"/>
</dbReference>
<evidence type="ECO:0000313" key="5">
    <source>
        <dbReference type="Proteomes" id="UP001157109"/>
    </source>
</evidence>
<feature type="domain" description="Helicase/UvrB N-terminal" evidence="2">
    <location>
        <begin position="5"/>
        <end position="227"/>
    </location>
</feature>
<keyword evidence="5" id="KW-1185">Reference proteome</keyword>
<reference evidence="5" key="2">
    <citation type="journal article" date="2019" name="Int. J. Syst. Evol. Microbiol.">
        <title>The Global Catalogue of Microorganisms (GCM) 10K type strain sequencing project: providing services to taxonomists for standard genome sequencing and annotation.</title>
        <authorList>
            <consortium name="The Broad Institute Genomics Platform"/>
            <consortium name="The Broad Institute Genome Sequencing Center for Infectious Disease"/>
            <person name="Wu L."/>
            <person name="Ma J."/>
        </authorList>
    </citation>
    <scope>NUCLEOTIDE SEQUENCE [LARGE SCALE GENOMIC DNA]</scope>
    <source>
        <strain evidence="5">NBRC 105830</strain>
    </source>
</reference>
<dbReference type="InterPro" id="IPR006935">
    <property type="entry name" value="Helicase/UvrB_N"/>
</dbReference>
<name>A0ABQ6HX45_9MICO</name>
<feature type="compositionally biased region" description="Low complexity" evidence="1">
    <location>
        <begin position="267"/>
        <end position="283"/>
    </location>
</feature>